<evidence type="ECO:0000256" key="2">
    <source>
        <dbReference type="ARBA" id="ARBA00023157"/>
    </source>
</evidence>
<dbReference type="PROSITE" id="PS01180">
    <property type="entry name" value="CUB"/>
    <property type="match status" value="2"/>
</dbReference>
<keyword evidence="6" id="KW-1185">Reference proteome</keyword>
<dbReference type="InterPro" id="IPR035914">
    <property type="entry name" value="Sperma_CUB_dom_sf"/>
</dbReference>
<dbReference type="Proteomes" id="UP000001593">
    <property type="component" value="Unassembled WGS sequence"/>
</dbReference>
<protein>
    <recommendedName>
        <fullName evidence="4">CUB domain-containing protein</fullName>
    </recommendedName>
</protein>
<evidence type="ECO:0000313" key="6">
    <source>
        <dbReference type="Proteomes" id="UP000001593"/>
    </source>
</evidence>
<gene>
    <name evidence="5" type="ORF">NEMVEDRAFT_v1g239035</name>
</gene>
<dbReference type="HOGENOM" id="CLU_716308_0_0_1"/>
<feature type="domain" description="CUB" evidence="4">
    <location>
        <begin position="32"/>
        <end position="149"/>
    </location>
</feature>
<dbReference type="OMA" id="DNGASCC"/>
<dbReference type="FunFam" id="2.60.120.290:FF:000013">
    <property type="entry name" value="Membrane frizzled-related protein"/>
    <property type="match status" value="1"/>
</dbReference>
<dbReference type="PANTHER" id="PTHR24251:SF40">
    <property type="entry name" value="CUB DOMAIN-CONTAINING PROTEIN"/>
    <property type="match status" value="1"/>
</dbReference>
<dbReference type="CDD" id="cd00041">
    <property type="entry name" value="CUB"/>
    <property type="match status" value="2"/>
</dbReference>
<comment type="caution">
    <text evidence="3">Lacks conserved residue(s) required for the propagation of feature annotation.</text>
</comment>
<dbReference type="InterPro" id="IPR000859">
    <property type="entry name" value="CUB_dom"/>
</dbReference>
<keyword evidence="1" id="KW-0677">Repeat</keyword>
<dbReference type="SUPFAM" id="SSF49854">
    <property type="entry name" value="Spermadhesin, CUB domain"/>
    <property type="match status" value="2"/>
</dbReference>
<proteinExistence type="predicted"/>
<evidence type="ECO:0000313" key="5">
    <source>
        <dbReference type="EMBL" id="EDO47778.1"/>
    </source>
</evidence>
<name>A7RL16_NEMVE</name>
<evidence type="ECO:0000256" key="3">
    <source>
        <dbReference type="PROSITE-ProRule" id="PRU00059"/>
    </source>
</evidence>
<dbReference type="PhylomeDB" id="A7RL16"/>
<feature type="domain" description="CUB" evidence="4">
    <location>
        <begin position="155"/>
        <end position="275"/>
    </location>
</feature>
<organism evidence="5 6">
    <name type="scientific">Nematostella vectensis</name>
    <name type="common">Starlet sea anemone</name>
    <dbReference type="NCBI Taxonomy" id="45351"/>
    <lineage>
        <taxon>Eukaryota</taxon>
        <taxon>Metazoa</taxon>
        <taxon>Cnidaria</taxon>
        <taxon>Anthozoa</taxon>
        <taxon>Hexacorallia</taxon>
        <taxon>Actiniaria</taxon>
        <taxon>Edwardsiidae</taxon>
        <taxon>Nematostella</taxon>
    </lineage>
</organism>
<dbReference type="FunFam" id="2.60.120.290:FF:000005">
    <property type="entry name" value="Procollagen C-endopeptidase enhancer 1"/>
    <property type="match status" value="1"/>
</dbReference>
<accession>A7RL16</accession>
<dbReference type="PANTHER" id="PTHR24251">
    <property type="entry name" value="OVOCHYMASE-RELATED"/>
    <property type="match status" value="1"/>
</dbReference>
<evidence type="ECO:0000256" key="1">
    <source>
        <dbReference type="ARBA" id="ARBA00022737"/>
    </source>
</evidence>
<dbReference type="STRING" id="45351.A7RL16"/>
<dbReference type="EMBL" id="DS469517">
    <property type="protein sequence ID" value="EDO47778.1"/>
    <property type="molecule type" value="Genomic_DNA"/>
</dbReference>
<sequence>MATAAVEDQTEGSLPVGQWLLSLVGASYASWCPNTTYLNDNGGSFSSPRFPDLYPMDLQCVWEITAPESLHVKVSFLSFDVEECGKQACECDAVTFLDVSESGETSVIARYCGHSTPNAVYSRGRTLRVVFSTDEGDSGFGFRAKYEATQRGFVCSSKPLVISNGGTLASPDYDTTYPSLVECKWIIKSPPETRIRLKFLKFSIQNCSNSRAQCTCDHLTLRDGNTSSADVIGRYCGNELPMDLYSSGRYLWLEFSSDENVNGKGKGFIAEFSSRRNGESSCPQDWRFPFRCPLYQGSNESTICCYDNGASCCLDGGNTCSDKWSAERSYCPRPNDAVHLTRCCEIDGQAACCLNGSQELTLTRLLIILATIASCLTNYWRWPPFG</sequence>
<dbReference type="InParanoid" id="A7RL16"/>
<dbReference type="Gene3D" id="2.60.120.290">
    <property type="entry name" value="Spermadhesin, CUB domain"/>
    <property type="match status" value="2"/>
</dbReference>
<dbReference type="SMART" id="SM00042">
    <property type="entry name" value="CUB"/>
    <property type="match status" value="2"/>
</dbReference>
<reference evidence="5" key="1">
    <citation type="journal article" date="2007" name="Science">
        <title>Sea anemone genome reveals ancestral eumetazoan gene repertoire and genomic organization.</title>
        <authorList>
            <person name="Putnam N.H."/>
            <person name="Srivastava M."/>
            <person name="Hellsten U."/>
            <person name="Dirks B."/>
            <person name="Chapman J."/>
            <person name="Salamov A."/>
            <person name="Terry A."/>
            <person name="Shapiro H."/>
            <person name="Lindquist E."/>
            <person name="Kapitonov V.V."/>
            <person name="Jurka J."/>
            <person name="Genikhovich G."/>
            <person name="Grigoriev I.V."/>
            <person name="Lucas S.M."/>
            <person name="Steele R.E."/>
            <person name="Finnerty J.R."/>
            <person name="Technau U."/>
            <person name="Martindale M.Q."/>
            <person name="Rokhsar D.S."/>
        </authorList>
    </citation>
    <scope>NUCLEOTIDE SEQUENCE [LARGE SCALE GENOMIC DNA]</scope>
    <source>
        <strain evidence="5">CH2 x CH6</strain>
    </source>
</reference>
<dbReference type="Pfam" id="PF00431">
    <property type="entry name" value="CUB"/>
    <property type="match status" value="2"/>
</dbReference>
<evidence type="ECO:0000259" key="4">
    <source>
        <dbReference type="PROSITE" id="PS01180"/>
    </source>
</evidence>
<keyword evidence="2" id="KW-1015">Disulfide bond</keyword>
<dbReference type="AlphaFoldDB" id="A7RL16"/>
<dbReference type="eggNOG" id="KOG4292">
    <property type="taxonomic scope" value="Eukaryota"/>
</dbReference>